<dbReference type="InterPro" id="IPR015942">
    <property type="entry name" value="Asp/Glu/hydantoin_racemase"/>
</dbReference>
<gene>
    <name evidence="2" type="ORF">SAE02_33030</name>
</gene>
<keyword evidence="3" id="KW-1185">Reference proteome</keyword>
<organism evidence="2 3">
    <name type="scientific">Skermanella aerolata</name>
    <dbReference type="NCBI Taxonomy" id="393310"/>
    <lineage>
        <taxon>Bacteria</taxon>
        <taxon>Pseudomonadati</taxon>
        <taxon>Pseudomonadota</taxon>
        <taxon>Alphaproteobacteria</taxon>
        <taxon>Rhodospirillales</taxon>
        <taxon>Azospirillaceae</taxon>
        <taxon>Skermanella</taxon>
    </lineage>
</organism>
<dbReference type="GO" id="GO:0047661">
    <property type="term" value="F:amino-acid racemase activity"/>
    <property type="evidence" value="ECO:0007669"/>
    <property type="project" value="InterPro"/>
</dbReference>
<dbReference type="Gene3D" id="3.40.50.1860">
    <property type="match status" value="1"/>
</dbReference>
<comment type="caution">
    <text evidence="2">The sequence shown here is derived from an EMBL/GenBank/DDBJ whole genome shotgun (WGS) entry which is preliminary data.</text>
</comment>
<accession>A0A512DRU3</accession>
<evidence type="ECO:0000256" key="1">
    <source>
        <dbReference type="SAM" id="MobiDB-lite"/>
    </source>
</evidence>
<dbReference type="AlphaFoldDB" id="A0A512DRU3"/>
<feature type="compositionally biased region" description="Polar residues" evidence="1">
    <location>
        <begin position="186"/>
        <end position="199"/>
    </location>
</feature>
<dbReference type="SUPFAM" id="SSF53681">
    <property type="entry name" value="Aspartate/glutamate racemase"/>
    <property type="match status" value="1"/>
</dbReference>
<name>A0A512DRU3_9PROT</name>
<evidence type="ECO:0000313" key="2">
    <source>
        <dbReference type="EMBL" id="GEO39155.1"/>
    </source>
</evidence>
<dbReference type="Proteomes" id="UP000321523">
    <property type="component" value="Unassembled WGS sequence"/>
</dbReference>
<reference evidence="2 3" key="1">
    <citation type="submission" date="2019-07" db="EMBL/GenBank/DDBJ databases">
        <title>Whole genome shotgun sequence of Skermanella aerolata NBRC 106429.</title>
        <authorList>
            <person name="Hosoyama A."/>
            <person name="Uohara A."/>
            <person name="Ohji S."/>
            <person name="Ichikawa N."/>
        </authorList>
    </citation>
    <scope>NUCLEOTIDE SEQUENCE [LARGE SCALE GENOMIC DNA]</scope>
    <source>
        <strain evidence="2 3">NBRC 106429</strain>
    </source>
</reference>
<dbReference type="InterPro" id="IPR001920">
    <property type="entry name" value="Asp/Glu_race"/>
</dbReference>
<dbReference type="RefSeq" id="WP_052831858.1">
    <property type="nucleotide sequence ID" value="NZ_BJYZ01000014.1"/>
</dbReference>
<proteinExistence type="predicted"/>
<feature type="region of interest" description="Disordered" evidence="1">
    <location>
        <begin position="179"/>
        <end position="206"/>
    </location>
</feature>
<protein>
    <submittedName>
        <fullName evidence="2">Uncharacterized protein</fullName>
    </submittedName>
</protein>
<evidence type="ECO:0000313" key="3">
    <source>
        <dbReference type="Proteomes" id="UP000321523"/>
    </source>
</evidence>
<sequence length="206" mass="22128">MDFGGLSAELIDWLVTVAHAFPSDEHGIIIENLGHHLRLALDASNHQHCRPVATSALRIRVLDHGLPHDNDLGPDLTVCCRGDDGVRQPSLIAEVAALQQASDWNGASAMMTGAARRLENAGAEVLVICTNTMHRMAEAVEAAVAIPLVYIADATAPRLKAAGVRRYWRRASRWKRTSARDACGTATASTQSCPTSMGASRSPHHL</sequence>
<dbReference type="EMBL" id="BJYZ01000014">
    <property type="protein sequence ID" value="GEO39155.1"/>
    <property type="molecule type" value="Genomic_DNA"/>
</dbReference>
<dbReference type="Pfam" id="PF01177">
    <property type="entry name" value="Asp_Glu_race"/>
    <property type="match status" value="1"/>
</dbReference>